<proteinExistence type="inferred from homology"/>
<accession>A0A556B121</accession>
<dbReference type="Proteomes" id="UP000318405">
    <property type="component" value="Unassembled WGS sequence"/>
</dbReference>
<dbReference type="GO" id="GO:0009295">
    <property type="term" value="C:nucleoid"/>
    <property type="evidence" value="ECO:0007669"/>
    <property type="project" value="UniProtKB-SubCell"/>
</dbReference>
<dbReference type="Gene3D" id="4.10.430.30">
    <property type="match status" value="1"/>
</dbReference>
<organism evidence="7 8">
    <name type="scientific">Verticiella sediminum</name>
    <dbReference type="NCBI Taxonomy" id="1247510"/>
    <lineage>
        <taxon>Bacteria</taxon>
        <taxon>Pseudomonadati</taxon>
        <taxon>Pseudomonadota</taxon>
        <taxon>Betaproteobacteria</taxon>
        <taxon>Burkholderiales</taxon>
        <taxon>Alcaligenaceae</taxon>
        <taxon>Verticiella</taxon>
    </lineage>
</organism>
<evidence type="ECO:0000256" key="4">
    <source>
        <dbReference type="ARBA" id="ARBA00023125"/>
    </source>
</evidence>
<evidence type="ECO:0000256" key="2">
    <source>
        <dbReference type="ARBA" id="ARBA00010610"/>
    </source>
</evidence>
<dbReference type="InterPro" id="IPR027444">
    <property type="entry name" value="H-NS_C_dom"/>
</dbReference>
<evidence type="ECO:0000259" key="6">
    <source>
        <dbReference type="SMART" id="SM00528"/>
    </source>
</evidence>
<comment type="subcellular location">
    <subcellularLocation>
        <location evidence="1">Cytoplasm</location>
        <location evidence="1">Nucleoid</location>
    </subcellularLocation>
</comment>
<dbReference type="SUPFAM" id="SSF81273">
    <property type="entry name" value="H-NS histone-like proteins"/>
    <property type="match status" value="1"/>
</dbReference>
<dbReference type="Pfam" id="PF00816">
    <property type="entry name" value="Histone_HNS"/>
    <property type="match status" value="1"/>
</dbReference>
<evidence type="ECO:0000313" key="7">
    <source>
        <dbReference type="EMBL" id="TSH98870.1"/>
    </source>
</evidence>
<keyword evidence="4" id="KW-0238">DNA-binding</keyword>
<keyword evidence="8" id="KW-1185">Reference proteome</keyword>
<feature type="domain" description="DNA-binding protein H-NS-like C-terminal" evidence="6">
    <location>
        <begin position="73"/>
        <end position="111"/>
    </location>
</feature>
<dbReference type="PANTHER" id="PTHR38097">
    <property type="match status" value="1"/>
</dbReference>
<dbReference type="GO" id="GO:0003677">
    <property type="term" value="F:DNA binding"/>
    <property type="evidence" value="ECO:0007669"/>
    <property type="project" value="UniProtKB-KW"/>
</dbReference>
<gene>
    <name evidence="7" type="ORF">FOZ76_01780</name>
</gene>
<evidence type="ECO:0000256" key="1">
    <source>
        <dbReference type="ARBA" id="ARBA00004453"/>
    </source>
</evidence>
<dbReference type="AlphaFoldDB" id="A0A556B121"/>
<dbReference type="SMART" id="SM00528">
    <property type="entry name" value="HNS"/>
    <property type="match status" value="1"/>
</dbReference>
<dbReference type="RefSeq" id="WP_143946408.1">
    <property type="nucleotide sequence ID" value="NZ_BAABMB010000001.1"/>
</dbReference>
<evidence type="ECO:0000256" key="3">
    <source>
        <dbReference type="ARBA" id="ARBA00022490"/>
    </source>
</evidence>
<comment type="caution">
    <text evidence="7">The sequence shown here is derived from an EMBL/GenBank/DDBJ whole genome shotgun (WGS) entry which is preliminary data.</text>
</comment>
<dbReference type="PANTHER" id="PTHR38097:SF2">
    <property type="entry name" value="DNA-BINDING PROTEIN STPA"/>
    <property type="match status" value="1"/>
</dbReference>
<dbReference type="OrthoDB" id="5297879at2"/>
<comment type="similarity">
    <text evidence="2">Belongs to the histone-like protein H-NS family.</text>
</comment>
<evidence type="ECO:0000256" key="5">
    <source>
        <dbReference type="SAM" id="MobiDB-lite"/>
    </source>
</evidence>
<dbReference type="EMBL" id="VLTJ01000003">
    <property type="protein sequence ID" value="TSH98870.1"/>
    <property type="molecule type" value="Genomic_DNA"/>
</dbReference>
<feature type="region of interest" description="Disordered" evidence="5">
    <location>
        <begin position="48"/>
        <end position="72"/>
    </location>
</feature>
<evidence type="ECO:0000313" key="8">
    <source>
        <dbReference type="Proteomes" id="UP000318405"/>
    </source>
</evidence>
<protein>
    <submittedName>
        <fullName evidence="7">H-NS histone family protein</fullName>
    </submittedName>
</protein>
<reference evidence="7 8" key="1">
    <citation type="submission" date="2019-07" db="EMBL/GenBank/DDBJ databases">
        <title>Qingshengfaniella alkalisoli gen. nov., sp. nov., isolated from saline soil.</title>
        <authorList>
            <person name="Xu L."/>
            <person name="Huang X.-X."/>
            <person name="Sun J.-Q."/>
        </authorList>
    </citation>
    <scope>NUCLEOTIDE SEQUENCE [LARGE SCALE GENOMIC DNA]</scope>
    <source>
        <strain evidence="7 8">DSM 27279</strain>
    </source>
</reference>
<name>A0A556B121_9BURK</name>
<keyword evidence="3" id="KW-0963">Cytoplasm</keyword>
<sequence length="112" mass="12459">MPSYRSLLAQKASLDRKIQQARKREVSSVIKQINGLIEEYGLTPDELTFSDGTARPQQAKAKRGRRTVGAKSATAGITVAPKYRDPETGKTWTGRGRAPKWVVGDKEQYLIK</sequence>